<dbReference type="PROSITE" id="PS51096">
    <property type="entry name" value="PTS_EIIA_TYPE_4"/>
    <property type="match status" value="1"/>
</dbReference>
<keyword evidence="1" id="KW-0808">Transferase</keyword>
<dbReference type="SUPFAM" id="SSF53062">
    <property type="entry name" value="PTS system fructose IIA component-like"/>
    <property type="match status" value="1"/>
</dbReference>
<dbReference type="GO" id="GO:0016740">
    <property type="term" value="F:transferase activity"/>
    <property type="evidence" value="ECO:0007669"/>
    <property type="project" value="UniProtKB-KW"/>
</dbReference>
<dbReference type="InterPro" id="IPR036662">
    <property type="entry name" value="PTS_EIIA_man-typ_sf"/>
</dbReference>
<keyword evidence="4" id="KW-1185">Reference proteome</keyword>
<dbReference type="PANTHER" id="PTHR33799:SF1">
    <property type="entry name" value="PTS SYSTEM MANNOSE-SPECIFIC EIIAB COMPONENT-RELATED"/>
    <property type="match status" value="1"/>
</dbReference>
<dbReference type="Pfam" id="PF03610">
    <property type="entry name" value="EIIA-man"/>
    <property type="match status" value="1"/>
</dbReference>
<accession>A0A7X2NT69</accession>
<organism evidence="3 4">
    <name type="scientific">Stecheria intestinalis</name>
    <dbReference type="NCBI Taxonomy" id="2606630"/>
    <lineage>
        <taxon>Bacteria</taxon>
        <taxon>Bacillati</taxon>
        <taxon>Bacillota</taxon>
        <taxon>Erysipelotrichia</taxon>
        <taxon>Erysipelotrichales</taxon>
        <taxon>Erysipelotrichaceae</taxon>
        <taxon>Stecheria</taxon>
    </lineage>
</organism>
<dbReference type="Gene3D" id="3.40.50.510">
    <property type="entry name" value="Phosphotransferase system, mannose-type IIA component"/>
    <property type="match status" value="1"/>
</dbReference>
<name>A0A7X2NT69_9FIRM</name>
<dbReference type="PANTHER" id="PTHR33799">
    <property type="entry name" value="PTS PERMEASE-RELATED-RELATED"/>
    <property type="match status" value="1"/>
</dbReference>
<proteinExistence type="predicted"/>
<protein>
    <recommendedName>
        <fullName evidence="2">PTS EIIA type-4 domain-containing protein</fullName>
    </recommendedName>
</protein>
<sequence length="162" mass="18162">MHDKEKLTQLMGLNIFQLVIARKHMTRILLLSHGRLCEEMYSTMKLIVGDVPEFSCILQPADGDMRKYEADIRDALKNPEPLLVVTDLFGGSPLITLAKVYGEQPGIYEKRVRIVTGMNLPMLLELSTLVKSLPVEQLAAQAVESGHAGIIDFQKKLEESEK</sequence>
<reference evidence="3 4" key="1">
    <citation type="submission" date="2019-08" db="EMBL/GenBank/DDBJ databases">
        <title>In-depth cultivation of the pig gut microbiome towards novel bacterial diversity and tailored functional studies.</title>
        <authorList>
            <person name="Wylensek D."/>
            <person name="Hitch T.C.A."/>
            <person name="Clavel T."/>
        </authorList>
    </citation>
    <scope>NUCLEOTIDE SEQUENCE [LARGE SCALE GENOMIC DNA]</scope>
    <source>
        <strain evidence="3 4">Oil+RF-744-GAM-WT-6</strain>
    </source>
</reference>
<dbReference type="AlphaFoldDB" id="A0A7X2NT69"/>
<dbReference type="GO" id="GO:0009401">
    <property type="term" value="P:phosphoenolpyruvate-dependent sugar phosphotransferase system"/>
    <property type="evidence" value="ECO:0007669"/>
    <property type="project" value="InterPro"/>
</dbReference>
<feature type="domain" description="PTS EIIA type-4" evidence="2">
    <location>
        <begin position="25"/>
        <end position="150"/>
    </location>
</feature>
<gene>
    <name evidence="3" type="ORF">FYJ51_09225</name>
</gene>
<evidence type="ECO:0000313" key="4">
    <source>
        <dbReference type="Proteomes" id="UP000461880"/>
    </source>
</evidence>
<evidence type="ECO:0000259" key="2">
    <source>
        <dbReference type="PROSITE" id="PS51096"/>
    </source>
</evidence>
<dbReference type="EMBL" id="VUMN01000022">
    <property type="protein sequence ID" value="MSS59080.1"/>
    <property type="molecule type" value="Genomic_DNA"/>
</dbReference>
<dbReference type="Proteomes" id="UP000461880">
    <property type="component" value="Unassembled WGS sequence"/>
</dbReference>
<comment type="caution">
    <text evidence="3">The sequence shown here is derived from an EMBL/GenBank/DDBJ whole genome shotgun (WGS) entry which is preliminary data.</text>
</comment>
<evidence type="ECO:0000256" key="1">
    <source>
        <dbReference type="ARBA" id="ARBA00022679"/>
    </source>
</evidence>
<evidence type="ECO:0000313" key="3">
    <source>
        <dbReference type="EMBL" id="MSS59080.1"/>
    </source>
</evidence>
<dbReference type="InterPro" id="IPR051471">
    <property type="entry name" value="Bacterial_PTS_sugar_comp"/>
</dbReference>
<dbReference type="InterPro" id="IPR004701">
    <property type="entry name" value="PTS_EIIA_man-typ"/>
</dbReference>
<dbReference type="GO" id="GO:0016020">
    <property type="term" value="C:membrane"/>
    <property type="evidence" value="ECO:0007669"/>
    <property type="project" value="InterPro"/>
</dbReference>